<gene>
    <name evidence="1" type="ORF">H9729_00940</name>
</gene>
<proteinExistence type="predicted"/>
<reference evidence="1" key="1">
    <citation type="journal article" date="2021" name="PeerJ">
        <title>Extensive microbial diversity within the chicken gut microbiome revealed by metagenomics and culture.</title>
        <authorList>
            <person name="Gilroy R."/>
            <person name="Ravi A."/>
            <person name="Getino M."/>
            <person name="Pursley I."/>
            <person name="Horton D.L."/>
            <person name="Alikhan N.F."/>
            <person name="Baker D."/>
            <person name="Gharbi K."/>
            <person name="Hall N."/>
            <person name="Watson M."/>
            <person name="Adriaenssens E.M."/>
            <person name="Foster-Nyarko E."/>
            <person name="Jarju S."/>
            <person name="Secka A."/>
            <person name="Antonio M."/>
            <person name="Oren A."/>
            <person name="Chaudhuri R.R."/>
            <person name="La Ragione R."/>
            <person name="Hildebrand F."/>
            <person name="Pallen M.J."/>
        </authorList>
    </citation>
    <scope>NUCLEOTIDE SEQUENCE</scope>
    <source>
        <strain evidence="1">1345</strain>
    </source>
</reference>
<evidence type="ECO:0000313" key="2">
    <source>
        <dbReference type="Proteomes" id="UP000886750"/>
    </source>
</evidence>
<organism evidence="1 2">
    <name type="scientific">Candidatus Borkfalkia excrementigallinarum</name>
    <dbReference type="NCBI Taxonomy" id="2838506"/>
    <lineage>
        <taxon>Bacteria</taxon>
        <taxon>Bacillati</taxon>
        <taxon>Bacillota</taxon>
        <taxon>Clostridia</taxon>
        <taxon>Christensenellales</taxon>
        <taxon>Christensenellaceae</taxon>
        <taxon>Candidatus Borkfalkia</taxon>
    </lineage>
</organism>
<accession>A0A9D1ZV47</accession>
<evidence type="ECO:0000313" key="1">
    <source>
        <dbReference type="EMBL" id="HIY96233.1"/>
    </source>
</evidence>
<dbReference type="Proteomes" id="UP000886750">
    <property type="component" value="Unassembled WGS sequence"/>
</dbReference>
<sequence length="119" mass="13016">MKLKDAVALMKEQGLIDESEVYAYGQKASVLGGAVGAAANGVLICEKDDVLRVFDAKIDNSWASNILTAKKEELSAVKVKNVFFGLQKKLCFSYGGRNYVFLVPYGHKSMVAYFKGLVQ</sequence>
<protein>
    <submittedName>
        <fullName evidence="1">Uncharacterized protein</fullName>
    </submittedName>
</protein>
<reference evidence="1" key="2">
    <citation type="submission" date="2021-04" db="EMBL/GenBank/DDBJ databases">
        <authorList>
            <person name="Gilroy R."/>
        </authorList>
    </citation>
    <scope>NUCLEOTIDE SEQUENCE</scope>
    <source>
        <strain evidence="1">1345</strain>
    </source>
</reference>
<dbReference type="AlphaFoldDB" id="A0A9D1ZV47"/>
<dbReference type="EMBL" id="DXCQ01000009">
    <property type="protein sequence ID" value="HIY96233.1"/>
    <property type="molecule type" value="Genomic_DNA"/>
</dbReference>
<name>A0A9D1ZV47_9FIRM</name>
<comment type="caution">
    <text evidence="1">The sequence shown here is derived from an EMBL/GenBank/DDBJ whole genome shotgun (WGS) entry which is preliminary data.</text>
</comment>